<feature type="compositionally biased region" description="Basic residues" evidence="1">
    <location>
        <begin position="79"/>
        <end position="90"/>
    </location>
</feature>
<reference evidence="4" key="1">
    <citation type="journal article" date="2017" name="Nat. Microbiol.">
        <title>Global analysis of biosynthetic gene clusters reveals vast potential of secondary metabolite production in Penicillium species.</title>
        <authorList>
            <person name="Nielsen J.C."/>
            <person name="Grijseels S."/>
            <person name="Prigent S."/>
            <person name="Ji B."/>
            <person name="Dainat J."/>
            <person name="Nielsen K.F."/>
            <person name="Frisvad J.C."/>
            <person name="Workman M."/>
            <person name="Nielsen J."/>
        </authorList>
    </citation>
    <scope>NUCLEOTIDE SEQUENCE [LARGE SCALE GENOMIC DNA]</scope>
    <source>
        <strain evidence="4">IBT 24891</strain>
    </source>
</reference>
<dbReference type="AlphaFoldDB" id="A0A1V6TS60"/>
<evidence type="ECO:0000256" key="1">
    <source>
        <dbReference type="SAM" id="MobiDB-lite"/>
    </source>
</evidence>
<dbReference type="InterPro" id="IPR054505">
    <property type="entry name" value="Myb_DNA-bind_8"/>
</dbReference>
<feature type="compositionally biased region" description="Low complexity" evidence="1">
    <location>
        <begin position="66"/>
        <end position="78"/>
    </location>
</feature>
<feature type="domain" description="Myb-like DNA-binding" evidence="2">
    <location>
        <begin position="7"/>
        <end position="57"/>
    </location>
</feature>
<comment type="caution">
    <text evidence="3">The sequence shown here is derived from an EMBL/GenBank/DDBJ whole genome shotgun (WGS) entry which is preliminary data.</text>
</comment>
<protein>
    <recommendedName>
        <fullName evidence="2">Myb-like DNA-binding domain-containing protein</fullName>
    </recommendedName>
</protein>
<organism evidence="3 4">
    <name type="scientific">Penicillium steckii</name>
    <dbReference type="NCBI Taxonomy" id="303698"/>
    <lineage>
        <taxon>Eukaryota</taxon>
        <taxon>Fungi</taxon>
        <taxon>Dikarya</taxon>
        <taxon>Ascomycota</taxon>
        <taxon>Pezizomycotina</taxon>
        <taxon>Eurotiomycetes</taxon>
        <taxon>Eurotiomycetidae</taxon>
        <taxon>Eurotiales</taxon>
        <taxon>Aspergillaceae</taxon>
        <taxon>Penicillium</taxon>
    </lineage>
</organism>
<evidence type="ECO:0000259" key="2">
    <source>
        <dbReference type="Pfam" id="PF22980"/>
    </source>
</evidence>
<feature type="region of interest" description="Disordered" evidence="1">
    <location>
        <begin position="66"/>
        <end position="118"/>
    </location>
</feature>
<keyword evidence="4" id="KW-1185">Reference proteome</keyword>
<evidence type="ECO:0000313" key="4">
    <source>
        <dbReference type="Proteomes" id="UP000191285"/>
    </source>
</evidence>
<dbReference type="Pfam" id="PF22980">
    <property type="entry name" value="Myb_DNA-bind_8"/>
    <property type="match status" value="1"/>
</dbReference>
<dbReference type="OrthoDB" id="5421770at2759"/>
<dbReference type="Proteomes" id="UP000191285">
    <property type="component" value="Unassembled WGS sequence"/>
</dbReference>
<accession>A0A1V6TS60</accession>
<dbReference type="EMBL" id="MLKD01000003">
    <property type="protein sequence ID" value="OQE28730.1"/>
    <property type="molecule type" value="Genomic_DNA"/>
</dbReference>
<gene>
    <name evidence="3" type="ORF">PENSTE_c003G07010</name>
</gene>
<name>A0A1V6TS60_9EURO</name>
<evidence type="ECO:0000313" key="3">
    <source>
        <dbReference type="EMBL" id="OQE28730.1"/>
    </source>
</evidence>
<proteinExistence type="predicted"/>
<sequence length="118" mass="12886">MPADNPNEKDFLFLVECFKAFDMTRGKVDMLAVASAAGYNNPHSAGNRFKALAKKHGFQVECFYKPTTPSTADPSSSTKVKRAASKRVSAKKATLTEAKDDENETVQTVEPEIAQEDA</sequence>